<evidence type="ECO:0000313" key="1">
    <source>
        <dbReference type="EMBL" id="EJU04537.1"/>
    </source>
</evidence>
<gene>
    <name evidence="1" type="ORF">DACRYDRAFT_20247</name>
</gene>
<sequence>MMRSGGDIVVEVHPSASLNVENMEKLDYLAPTVLLTSRYLALIPGLCDQSVRHRR</sequence>
<dbReference type="GeneID" id="63686921"/>
<dbReference type="EMBL" id="JH795857">
    <property type="protein sequence ID" value="EJU04537.1"/>
    <property type="molecule type" value="Genomic_DNA"/>
</dbReference>
<organism evidence="1 2">
    <name type="scientific">Dacryopinax primogenitus (strain DJM 731)</name>
    <name type="common">Brown rot fungus</name>
    <dbReference type="NCBI Taxonomy" id="1858805"/>
    <lineage>
        <taxon>Eukaryota</taxon>
        <taxon>Fungi</taxon>
        <taxon>Dikarya</taxon>
        <taxon>Basidiomycota</taxon>
        <taxon>Agaricomycotina</taxon>
        <taxon>Dacrymycetes</taxon>
        <taxon>Dacrymycetales</taxon>
        <taxon>Dacrymycetaceae</taxon>
        <taxon>Dacryopinax</taxon>
    </lineage>
</organism>
<keyword evidence="2" id="KW-1185">Reference proteome</keyword>
<evidence type="ECO:0000313" key="2">
    <source>
        <dbReference type="Proteomes" id="UP000030653"/>
    </source>
</evidence>
<proteinExistence type="predicted"/>
<reference evidence="1 2" key="1">
    <citation type="journal article" date="2012" name="Science">
        <title>The Paleozoic origin of enzymatic lignin decomposition reconstructed from 31 fungal genomes.</title>
        <authorList>
            <person name="Floudas D."/>
            <person name="Binder M."/>
            <person name="Riley R."/>
            <person name="Barry K."/>
            <person name="Blanchette R.A."/>
            <person name="Henrissat B."/>
            <person name="Martinez A.T."/>
            <person name="Otillar R."/>
            <person name="Spatafora J.W."/>
            <person name="Yadav J.S."/>
            <person name="Aerts A."/>
            <person name="Benoit I."/>
            <person name="Boyd A."/>
            <person name="Carlson A."/>
            <person name="Copeland A."/>
            <person name="Coutinho P.M."/>
            <person name="de Vries R.P."/>
            <person name="Ferreira P."/>
            <person name="Findley K."/>
            <person name="Foster B."/>
            <person name="Gaskell J."/>
            <person name="Glotzer D."/>
            <person name="Gorecki P."/>
            <person name="Heitman J."/>
            <person name="Hesse C."/>
            <person name="Hori C."/>
            <person name="Igarashi K."/>
            <person name="Jurgens J.A."/>
            <person name="Kallen N."/>
            <person name="Kersten P."/>
            <person name="Kohler A."/>
            <person name="Kuees U."/>
            <person name="Kumar T.K.A."/>
            <person name="Kuo A."/>
            <person name="LaButti K."/>
            <person name="Larrondo L.F."/>
            <person name="Lindquist E."/>
            <person name="Ling A."/>
            <person name="Lombard V."/>
            <person name="Lucas S."/>
            <person name="Lundell T."/>
            <person name="Martin R."/>
            <person name="McLaughlin D.J."/>
            <person name="Morgenstern I."/>
            <person name="Morin E."/>
            <person name="Murat C."/>
            <person name="Nagy L.G."/>
            <person name="Nolan M."/>
            <person name="Ohm R.A."/>
            <person name="Patyshakuliyeva A."/>
            <person name="Rokas A."/>
            <person name="Ruiz-Duenas F.J."/>
            <person name="Sabat G."/>
            <person name="Salamov A."/>
            <person name="Samejima M."/>
            <person name="Schmutz J."/>
            <person name="Slot J.C."/>
            <person name="St John F."/>
            <person name="Stenlid J."/>
            <person name="Sun H."/>
            <person name="Sun S."/>
            <person name="Syed K."/>
            <person name="Tsang A."/>
            <person name="Wiebenga A."/>
            <person name="Young D."/>
            <person name="Pisabarro A."/>
            <person name="Eastwood D.C."/>
            <person name="Martin F."/>
            <person name="Cullen D."/>
            <person name="Grigoriev I.V."/>
            <person name="Hibbett D.S."/>
        </authorList>
    </citation>
    <scope>NUCLEOTIDE SEQUENCE [LARGE SCALE GENOMIC DNA]</scope>
    <source>
        <strain evidence="1 2">DJM-731 SS1</strain>
    </source>
</reference>
<dbReference type="HOGENOM" id="CLU_3032292_0_0_1"/>
<dbReference type="RefSeq" id="XP_040631431.1">
    <property type="nucleotide sequence ID" value="XM_040771859.1"/>
</dbReference>
<protein>
    <submittedName>
        <fullName evidence="1">Uncharacterized protein</fullName>
    </submittedName>
</protein>
<name>M5GDH5_DACPD</name>
<accession>M5GDH5</accession>
<dbReference type="AlphaFoldDB" id="M5GDH5"/>
<dbReference type="Proteomes" id="UP000030653">
    <property type="component" value="Unassembled WGS sequence"/>
</dbReference>